<proteinExistence type="predicted"/>
<name>A0A699R514_TANCI</name>
<feature type="compositionally biased region" description="Basic and acidic residues" evidence="1">
    <location>
        <begin position="34"/>
        <end position="44"/>
    </location>
</feature>
<evidence type="ECO:0000256" key="1">
    <source>
        <dbReference type="SAM" id="MobiDB-lite"/>
    </source>
</evidence>
<dbReference type="AlphaFoldDB" id="A0A699R514"/>
<reference evidence="2" key="1">
    <citation type="journal article" date="2019" name="Sci. Rep.">
        <title>Draft genome of Tanacetum cinerariifolium, the natural source of mosquito coil.</title>
        <authorList>
            <person name="Yamashiro T."/>
            <person name="Shiraishi A."/>
            <person name="Satake H."/>
            <person name="Nakayama K."/>
        </authorList>
    </citation>
    <scope>NUCLEOTIDE SEQUENCE</scope>
</reference>
<dbReference type="EMBL" id="BKCJ011064555">
    <property type="protein sequence ID" value="GFC78214.1"/>
    <property type="molecule type" value="Genomic_DNA"/>
</dbReference>
<protein>
    <submittedName>
        <fullName evidence="2">Uncharacterized protein</fullName>
    </submittedName>
</protein>
<feature type="region of interest" description="Disordered" evidence="1">
    <location>
        <begin position="1"/>
        <end position="118"/>
    </location>
</feature>
<feature type="compositionally biased region" description="Pro residues" evidence="1">
    <location>
        <begin position="1"/>
        <end position="12"/>
    </location>
</feature>
<organism evidence="2">
    <name type="scientific">Tanacetum cinerariifolium</name>
    <name type="common">Dalmatian daisy</name>
    <name type="synonym">Chrysanthemum cinerariifolium</name>
    <dbReference type="NCBI Taxonomy" id="118510"/>
    <lineage>
        <taxon>Eukaryota</taxon>
        <taxon>Viridiplantae</taxon>
        <taxon>Streptophyta</taxon>
        <taxon>Embryophyta</taxon>
        <taxon>Tracheophyta</taxon>
        <taxon>Spermatophyta</taxon>
        <taxon>Magnoliopsida</taxon>
        <taxon>eudicotyledons</taxon>
        <taxon>Gunneridae</taxon>
        <taxon>Pentapetalae</taxon>
        <taxon>asterids</taxon>
        <taxon>campanulids</taxon>
        <taxon>Asterales</taxon>
        <taxon>Asteraceae</taxon>
        <taxon>Asteroideae</taxon>
        <taxon>Anthemideae</taxon>
        <taxon>Anthemidinae</taxon>
        <taxon>Tanacetum</taxon>
    </lineage>
</organism>
<feature type="non-terminal residue" evidence="2">
    <location>
        <position position="192"/>
    </location>
</feature>
<gene>
    <name evidence="2" type="ORF">Tci_850184</name>
</gene>
<sequence length="192" mass="20589">ETAAPEMPPPEEVPLATVHGSGQAVEAVVAEPSMVRESRKRGPEGVDANAPPKSLRRDHTDRPSGIPDDVSDPDPLAFAGAPSHPPVVAQSSQGVTVAEDPGSENASSPVEVLSPGSVYRPEWGVTNGSLLDTPEACQDLVDHAAPPCYFAELRHMPNDEFLRQYNVNLARKVAMGSQLRLRFEQEAKLLKK</sequence>
<accession>A0A699R514</accession>
<evidence type="ECO:0000313" key="2">
    <source>
        <dbReference type="EMBL" id="GFC78214.1"/>
    </source>
</evidence>
<feature type="non-terminal residue" evidence="2">
    <location>
        <position position="1"/>
    </location>
</feature>
<comment type="caution">
    <text evidence="2">The sequence shown here is derived from an EMBL/GenBank/DDBJ whole genome shotgun (WGS) entry which is preliminary data.</text>
</comment>